<evidence type="ECO:0000313" key="7">
    <source>
        <dbReference type="Proteomes" id="UP000435243"/>
    </source>
</evidence>
<keyword evidence="3" id="KW-0812">Transmembrane</keyword>
<dbReference type="PROSITE" id="PS50887">
    <property type="entry name" value="GGDEF"/>
    <property type="match status" value="1"/>
</dbReference>
<comment type="caution">
    <text evidence="6">The sequence shown here is derived from an EMBL/GenBank/DDBJ whole genome shotgun (WGS) entry which is preliminary data.</text>
</comment>
<accession>A0A844ZKS0</accession>
<keyword evidence="3" id="KW-1133">Transmembrane helix</keyword>
<gene>
    <name evidence="6" type="ORF">GRI32_06410</name>
</gene>
<dbReference type="AlphaFoldDB" id="A0A844ZKS0"/>
<dbReference type="GO" id="GO:0052621">
    <property type="term" value="F:diguanylate cyclase activity"/>
    <property type="evidence" value="ECO:0007669"/>
    <property type="project" value="UniProtKB-EC"/>
</dbReference>
<evidence type="ECO:0000256" key="2">
    <source>
        <dbReference type="ARBA" id="ARBA00034247"/>
    </source>
</evidence>
<sequence>MFGGRSWGLFLHVAILVLAIFLPAQLLAASPAPGSPAQHDARHDHCVASGSSQASFQDAVRTARWECEDKSYSLVPGRTLLKFDLDPQAEQPRFLITRRTQLSRLQIQVIDSDGSRRDVSYRYDEMQPAMAGGFIKARLPALTDSSRQVIVGMDEVTSLMTLQQAYLAPGDPGDNEAGHDLLLLLAALCGMLLMPLLFNAAFYRVLREPFVLWHTALTISLMLTIIVNSGLSMHMVALSLSDLSRMTTIVFGLSVAAGGMFAHSFIEADRLNPVIRKALPWAALASLLISFAHANFPFVLRPWQSGIYYLCYLPILILYISVLVDALRRGSRAARFQLVGWLPLLGVGIIRIVSQFAPGLEPTDAMTLFYVGCVFEVLATTLGVTDRFMALKDQRDRARTEAQMLERLSERDTLTGLYNRRVLEERFAALRAEGFTTLALLDLDDFKSINDTFGHGVGDDVLRTVAKAMEPDADTIVVRMGGEEFALLLRGRNAHARAELRRTALTRIVARDVAVDRPVTASMGVIEVPIDAMPDAKFDTLYRRADVLLYEAKAAGRNKMLMERIQAFKHGHPPQPGRRAA</sequence>
<feature type="transmembrane region" description="Helical" evidence="3">
    <location>
        <begin position="181"/>
        <end position="203"/>
    </location>
</feature>
<comment type="catalytic activity">
    <reaction evidence="2">
        <text>2 GTP = 3',3'-c-di-GMP + 2 diphosphate</text>
        <dbReference type="Rhea" id="RHEA:24898"/>
        <dbReference type="ChEBI" id="CHEBI:33019"/>
        <dbReference type="ChEBI" id="CHEBI:37565"/>
        <dbReference type="ChEBI" id="CHEBI:58805"/>
        <dbReference type="EC" id="2.7.7.65"/>
    </reaction>
</comment>
<dbReference type="EMBL" id="WTYY01000003">
    <property type="protein sequence ID" value="MXO88368.1"/>
    <property type="molecule type" value="Genomic_DNA"/>
</dbReference>
<feature type="signal peptide" evidence="4">
    <location>
        <begin position="1"/>
        <end position="28"/>
    </location>
</feature>
<dbReference type="PANTHER" id="PTHR45138:SF9">
    <property type="entry name" value="DIGUANYLATE CYCLASE DGCM-RELATED"/>
    <property type="match status" value="1"/>
</dbReference>
<reference evidence="6 7" key="1">
    <citation type="submission" date="2019-12" db="EMBL/GenBank/DDBJ databases">
        <title>Genomic-based taxomic classification of the family Erythrobacteraceae.</title>
        <authorList>
            <person name="Xu L."/>
        </authorList>
    </citation>
    <scope>NUCLEOTIDE SEQUENCE [LARGE SCALE GENOMIC DNA]</scope>
    <source>
        <strain evidence="6 7">JCM 16339</strain>
    </source>
</reference>
<dbReference type="InterPro" id="IPR011623">
    <property type="entry name" value="7TMR_DISM_rcpt_extracell_dom1"/>
</dbReference>
<dbReference type="Proteomes" id="UP000435243">
    <property type="component" value="Unassembled WGS sequence"/>
</dbReference>
<keyword evidence="3" id="KW-0472">Membrane</keyword>
<dbReference type="InterPro" id="IPR043128">
    <property type="entry name" value="Rev_trsase/Diguanyl_cyclase"/>
</dbReference>
<feature type="transmembrane region" description="Helical" evidence="3">
    <location>
        <begin position="306"/>
        <end position="326"/>
    </location>
</feature>
<dbReference type="PANTHER" id="PTHR45138">
    <property type="entry name" value="REGULATORY COMPONENTS OF SENSORY TRANSDUCTION SYSTEM"/>
    <property type="match status" value="1"/>
</dbReference>
<evidence type="ECO:0000313" key="6">
    <source>
        <dbReference type="EMBL" id="MXO88368.1"/>
    </source>
</evidence>
<protein>
    <recommendedName>
        <fullName evidence="1">diguanylate cyclase</fullName>
        <ecNumber evidence="1">2.7.7.65</ecNumber>
    </recommendedName>
</protein>
<proteinExistence type="predicted"/>
<feature type="transmembrane region" description="Helical" evidence="3">
    <location>
        <begin position="243"/>
        <end position="266"/>
    </location>
</feature>
<dbReference type="SMART" id="SM00267">
    <property type="entry name" value="GGDEF"/>
    <property type="match status" value="1"/>
</dbReference>
<feature type="chain" id="PRO_5032273355" description="diguanylate cyclase" evidence="4">
    <location>
        <begin position="29"/>
        <end position="581"/>
    </location>
</feature>
<evidence type="ECO:0000256" key="3">
    <source>
        <dbReference type="SAM" id="Phobius"/>
    </source>
</evidence>
<evidence type="ECO:0000256" key="1">
    <source>
        <dbReference type="ARBA" id="ARBA00012528"/>
    </source>
</evidence>
<organism evidence="6 7">
    <name type="scientific">Alteraurantiacibacter aestuarii</name>
    <dbReference type="NCBI Taxonomy" id="650004"/>
    <lineage>
        <taxon>Bacteria</taxon>
        <taxon>Pseudomonadati</taxon>
        <taxon>Pseudomonadota</taxon>
        <taxon>Alphaproteobacteria</taxon>
        <taxon>Sphingomonadales</taxon>
        <taxon>Erythrobacteraceae</taxon>
        <taxon>Alteraurantiacibacter</taxon>
    </lineage>
</organism>
<feature type="transmembrane region" description="Helical" evidence="3">
    <location>
        <begin position="369"/>
        <end position="389"/>
    </location>
</feature>
<dbReference type="NCBIfam" id="TIGR00254">
    <property type="entry name" value="GGDEF"/>
    <property type="match status" value="1"/>
</dbReference>
<feature type="transmembrane region" description="Helical" evidence="3">
    <location>
        <begin position="338"/>
        <end position="357"/>
    </location>
</feature>
<dbReference type="Gene3D" id="3.30.70.270">
    <property type="match status" value="1"/>
</dbReference>
<evidence type="ECO:0000256" key="4">
    <source>
        <dbReference type="SAM" id="SignalP"/>
    </source>
</evidence>
<dbReference type="InterPro" id="IPR029787">
    <property type="entry name" value="Nucleotide_cyclase"/>
</dbReference>
<dbReference type="EC" id="2.7.7.65" evidence="1"/>
<dbReference type="SUPFAM" id="SSF55073">
    <property type="entry name" value="Nucleotide cyclase"/>
    <property type="match status" value="1"/>
</dbReference>
<dbReference type="Pfam" id="PF00990">
    <property type="entry name" value="GGDEF"/>
    <property type="match status" value="1"/>
</dbReference>
<feature type="transmembrane region" description="Helical" evidence="3">
    <location>
        <begin position="278"/>
        <end position="300"/>
    </location>
</feature>
<feature type="transmembrane region" description="Helical" evidence="3">
    <location>
        <begin position="210"/>
        <end position="231"/>
    </location>
</feature>
<dbReference type="Pfam" id="PF07695">
    <property type="entry name" value="7TMR-DISM_7TM"/>
    <property type="match status" value="1"/>
</dbReference>
<evidence type="ECO:0000259" key="5">
    <source>
        <dbReference type="PROSITE" id="PS50887"/>
    </source>
</evidence>
<dbReference type="InterPro" id="IPR050469">
    <property type="entry name" value="Diguanylate_Cyclase"/>
</dbReference>
<keyword evidence="7" id="KW-1185">Reference proteome</keyword>
<keyword evidence="4" id="KW-0732">Signal</keyword>
<dbReference type="OrthoDB" id="9759607at2"/>
<feature type="domain" description="GGDEF" evidence="5">
    <location>
        <begin position="434"/>
        <end position="565"/>
    </location>
</feature>
<dbReference type="CDD" id="cd01949">
    <property type="entry name" value="GGDEF"/>
    <property type="match status" value="1"/>
</dbReference>
<name>A0A844ZKS0_9SPHN</name>
<dbReference type="RefSeq" id="WP_160590583.1">
    <property type="nucleotide sequence ID" value="NZ_BAAAFP010000001.1"/>
</dbReference>
<dbReference type="InterPro" id="IPR000160">
    <property type="entry name" value="GGDEF_dom"/>
</dbReference>